<name>A0ABV2AKQ3_9EUKA</name>
<protein>
    <submittedName>
        <fullName evidence="1">Uncharacterized protein</fullName>
    </submittedName>
</protein>
<sequence>MIKSEAILSILEKQEKTFSEIFKEIRYLHKNDFNLTKIQQKLITLLSNKELNLIQTFSALYILFLCEQNNSNRPFISNPFLPFLLNYFWERSENYFPEAHFMYNQFLQLQNYEKSTVKEEIEKAFNNENFELDVLAKKQLLMLQKTIFDDNNFAEISSDPIWRAKTTFENFDEKDAAPCFAKLFPEINFDDTNVYF</sequence>
<dbReference type="Proteomes" id="UP001439008">
    <property type="component" value="Unassembled WGS sequence"/>
</dbReference>
<evidence type="ECO:0000313" key="1">
    <source>
        <dbReference type="EMBL" id="MES1920265.1"/>
    </source>
</evidence>
<proteinExistence type="predicted"/>
<dbReference type="EMBL" id="JBDODL010000577">
    <property type="protein sequence ID" value="MES1920265.1"/>
    <property type="molecule type" value="Genomic_DNA"/>
</dbReference>
<gene>
    <name evidence="1" type="ORF">MHBO_001954</name>
</gene>
<reference evidence="1 2" key="1">
    <citation type="journal article" date="2024" name="BMC Biol.">
        <title>Comparative genomics of Ascetosporea gives new insight into the evolutionary basis for animal parasitism in Rhizaria.</title>
        <authorList>
            <person name="Hiltunen Thoren M."/>
            <person name="Onut-Brannstrom I."/>
            <person name="Alfjorden A."/>
            <person name="Peckova H."/>
            <person name="Swords F."/>
            <person name="Hooper C."/>
            <person name="Holzer A.S."/>
            <person name="Bass D."/>
            <person name="Burki F."/>
        </authorList>
    </citation>
    <scope>NUCLEOTIDE SEQUENCE [LARGE SCALE GENOMIC DNA]</scope>
    <source>
        <strain evidence="1">20-A016</strain>
    </source>
</reference>
<evidence type="ECO:0000313" key="2">
    <source>
        <dbReference type="Proteomes" id="UP001439008"/>
    </source>
</evidence>
<accession>A0ABV2AKQ3</accession>
<keyword evidence="2" id="KW-1185">Reference proteome</keyword>
<comment type="caution">
    <text evidence="1">The sequence shown here is derived from an EMBL/GenBank/DDBJ whole genome shotgun (WGS) entry which is preliminary data.</text>
</comment>
<organism evidence="1 2">
    <name type="scientific">Bonamia ostreae</name>
    <dbReference type="NCBI Taxonomy" id="126728"/>
    <lineage>
        <taxon>Eukaryota</taxon>
        <taxon>Sar</taxon>
        <taxon>Rhizaria</taxon>
        <taxon>Endomyxa</taxon>
        <taxon>Ascetosporea</taxon>
        <taxon>Haplosporida</taxon>
        <taxon>Bonamia</taxon>
    </lineage>
</organism>